<keyword evidence="1" id="KW-1133">Transmembrane helix</keyword>
<protein>
    <submittedName>
        <fullName evidence="2">Uncharacterized protein</fullName>
    </submittedName>
</protein>
<dbReference type="AlphaFoldDB" id="A0A5E4NHW6"/>
<name>A0A5E4NHW6_9HEMI</name>
<accession>A0A5E4NHW6</accession>
<dbReference type="Proteomes" id="UP000325440">
    <property type="component" value="Unassembled WGS sequence"/>
</dbReference>
<feature type="non-terminal residue" evidence="2">
    <location>
        <position position="383"/>
    </location>
</feature>
<reference evidence="2 3" key="1">
    <citation type="submission" date="2019-08" db="EMBL/GenBank/DDBJ databases">
        <authorList>
            <person name="Alioto T."/>
            <person name="Alioto T."/>
            <person name="Gomez Garrido J."/>
        </authorList>
    </citation>
    <scope>NUCLEOTIDE SEQUENCE [LARGE SCALE GENOMIC DNA]</scope>
</reference>
<evidence type="ECO:0000256" key="1">
    <source>
        <dbReference type="SAM" id="Phobius"/>
    </source>
</evidence>
<gene>
    <name evidence="2" type="ORF">CINCED_3A020286</name>
</gene>
<dbReference type="EMBL" id="CABPRJ010001941">
    <property type="protein sequence ID" value="VVC42186.1"/>
    <property type="molecule type" value="Genomic_DNA"/>
</dbReference>
<organism evidence="2 3">
    <name type="scientific">Cinara cedri</name>
    <dbReference type="NCBI Taxonomy" id="506608"/>
    <lineage>
        <taxon>Eukaryota</taxon>
        <taxon>Metazoa</taxon>
        <taxon>Ecdysozoa</taxon>
        <taxon>Arthropoda</taxon>
        <taxon>Hexapoda</taxon>
        <taxon>Insecta</taxon>
        <taxon>Pterygota</taxon>
        <taxon>Neoptera</taxon>
        <taxon>Paraneoptera</taxon>
        <taxon>Hemiptera</taxon>
        <taxon>Sternorrhyncha</taxon>
        <taxon>Aphidomorpha</taxon>
        <taxon>Aphidoidea</taxon>
        <taxon>Aphididae</taxon>
        <taxon>Lachninae</taxon>
        <taxon>Cinara</taxon>
    </lineage>
</organism>
<keyword evidence="1" id="KW-0812">Transmembrane</keyword>
<sequence length="383" mass="44855">MVRATYWKINTVYVAFIILYFITIEEVCCVSDCEESKKFTGSQKYDSFRNISNCEESRKFNGLQKSASSRNTSFVKRLGKSFKGLTSGNSDVENVNEICLSDIKNDLKNCKDAKSCAEKMFYTVKDFEGLQLYTKTYVLYLYREIAIKYKDYLITPNEYCKIVFEDDSDRNKIKDEIEMYKKCIHKNKAYGFWHKYAHRTVVQAFFLSKNEQDGVKLDENFLDIVKSVKTRFITDTEVMNWKGKRGPTEFCSAKCIDQISYAFNDCKSFKECAIFAYRYLIKKELKFFALQYMKYLYENIEIGKYSIKYDLNDLTKKGKISTIEESIVMTPKSFCIVIADELWSTIVIDIVQWSTRAKACFDDMVESGIDLDQIHDIYRSIES</sequence>
<feature type="transmembrane region" description="Helical" evidence="1">
    <location>
        <begin position="7"/>
        <end position="24"/>
    </location>
</feature>
<proteinExistence type="predicted"/>
<keyword evidence="3" id="KW-1185">Reference proteome</keyword>
<evidence type="ECO:0000313" key="3">
    <source>
        <dbReference type="Proteomes" id="UP000325440"/>
    </source>
</evidence>
<keyword evidence="1" id="KW-0472">Membrane</keyword>
<evidence type="ECO:0000313" key="2">
    <source>
        <dbReference type="EMBL" id="VVC42186.1"/>
    </source>
</evidence>